<reference evidence="14 15" key="1">
    <citation type="submission" date="2018-04" db="EMBL/GenBank/DDBJ databases">
        <title>Genomic Encyclopedia of Type Strains, Phase IV (KMG-IV): sequencing the most valuable type-strain genomes for metagenomic binning, comparative biology and taxonomic classification.</title>
        <authorList>
            <person name="Goeker M."/>
        </authorList>
    </citation>
    <scope>NUCLEOTIDE SEQUENCE [LARGE SCALE GENOMIC DNA]</scope>
    <source>
        <strain evidence="14 15">DSM 14823</strain>
    </source>
</reference>
<accession>A0A2U1BA28</accession>
<dbReference type="Proteomes" id="UP000245959">
    <property type="component" value="Unassembled WGS sequence"/>
</dbReference>
<organism evidence="14 15">
    <name type="scientific">Victivallis vadensis</name>
    <dbReference type="NCBI Taxonomy" id="172901"/>
    <lineage>
        <taxon>Bacteria</taxon>
        <taxon>Pseudomonadati</taxon>
        <taxon>Lentisphaerota</taxon>
        <taxon>Lentisphaeria</taxon>
        <taxon>Victivallales</taxon>
        <taxon>Victivallaceae</taxon>
        <taxon>Victivallis</taxon>
    </lineage>
</organism>
<comment type="catalytic activity">
    <reaction evidence="11 12">
        <text>a UDP-3-O-[(3R)-3-hydroxyacyl]-N-acetyl-alpha-D-glucosamine + H2O = a UDP-3-O-[(3R)-3-hydroxyacyl]-alpha-D-glucosamine + acetate</text>
        <dbReference type="Rhea" id="RHEA:67816"/>
        <dbReference type="ChEBI" id="CHEBI:15377"/>
        <dbReference type="ChEBI" id="CHEBI:30089"/>
        <dbReference type="ChEBI" id="CHEBI:137740"/>
        <dbReference type="ChEBI" id="CHEBI:173225"/>
        <dbReference type="EC" id="3.5.1.108"/>
    </reaction>
</comment>
<name>A0A2U1BA28_9BACT</name>
<evidence type="ECO:0000256" key="4">
    <source>
        <dbReference type="ARBA" id="ARBA00012745"/>
    </source>
</evidence>
<evidence type="ECO:0000256" key="12">
    <source>
        <dbReference type="HAMAP-Rule" id="MF_00388"/>
    </source>
</evidence>
<proteinExistence type="inferred from homology"/>
<reference evidence="13 16" key="2">
    <citation type="submission" date="2020-04" db="EMBL/GenBank/DDBJ databases">
        <authorList>
            <person name="Hitch T.C.A."/>
            <person name="Wylensek D."/>
            <person name="Clavel T."/>
        </authorList>
    </citation>
    <scope>NUCLEOTIDE SEQUENCE [LARGE SCALE GENOMIC DNA]</scope>
    <source>
        <strain evidence="13 16">COR2-253-APC-1A</strain>
    </source>
</reference>
<comment type="pathway">
    <text evidence="3 12">Glycolipid biosynthesis; lipid IV(A) biosynthesis; lipid IV(A) from (3R)-3-hydroxytetradecanoyl-[acyl-carrier-protein] and UDP-N-acetyl-alpha-D-glucosamine: step 2/6.</text>
</comment>
<keyword evidence="7 12" id="KW-0479">Metal-binding</keyword>
<feature type="binding site" evidence="12">
    <location>
        <position position="236"/>
    </location>
    <ligand>
        <name>Zn(2+)</name>
        <dbReference type="ChEBI" id="CHEBI:29105"/>
    </ligand>
</feature>
<evidence type="ECO:0000256" key="9">
    <source>
        <dbReference type="ARBA" id="ARBA00022833"/>
    </source>
</evidence>
<feature type="binding site" evidence="12">
    <location>
        <position position="240"/>
    </location>
    <ligand>
        <name>Zn(2+)</name>
        <dbReference type="ChEBI" id="CHEBI:29105"/>
    </ligand>
</feature>
<dbReference type="HAMAP" id="MF_00388">
    <property type="entry name" value="LpxC"/>
    <property type="match status" value="1"/>
</dbReference>
<gene>
    <name evidence="12 13" type="primary">lpxC</name>
    <name evidence="14" type="ORF">C8D82_10284</name>
    <name evidence="13" type="ORF">HF882_12935</name>
</gene>
<dbReference type="Gene3D" id="3.30.1700.10">
    <property type="entry name" value="lpxc deacetylase, domain 2"/>
    <property type="match status" value="1"/>
</dbReference>
<dbReference type="PANTHER" id="PTHR33694:SF1">
    <property type="entry name" value="UDP-3-O-ACYL-N-ACETYLGLUCOSAMINE DEACETYLASE 1, MITOCHONDRIAL-RELATED"/>
    <property type="match status" value="1"/>
</dbReference>
<feature type="active site" description="Proton donor" evidence="12">
    <location>
        <position position="263"/>
    </location>
</feature>
<comment type="similarity">
    <text evidence="12">Belongs to the LpxC family.</text>
</comment>
<dbReference type="GO" id="GO:0103117">
    <property type="term" value="F:UDP-3-O-acyl-N-acetylglucosamine deacetylase activity"/>
    <property type="evidence" value="ECO:0007669"/>
    <property type="project" value="UniProtKB-UniRule"/>
</dbReference>
<dbReference type="Gene3D" id="3.30.230.20">
    <property type="entry name" value="lpxc deacetylase, domain 1"/>
    <property type="match status" value="1"/>
</dbReference>
<evidence type="ECO:0000313" key="16">
    <source>
        <dbReference type="Proteomes" id="UP000576225"/>
    </source>
</evidence>
<dbReference type="PANTHER" id="PTHR33694">
    <property type="entry name" value="UDP-3-O-ACYL-N-ACETYLGLUCOSAMINE DEACETYLASE 1, MITOCHONDRIAL-RELATED"/>
    <property type="match status" value="1"/>
</dbReference>
<keyword evidence="10 12" id="KW-0443">Lipid metabolism</keyword>
<dbReference type="Proteomes" id="UP000576225">
    <property type="component" value="Unassembled WGS sequence"/>
</dbReference>
<dbReference type="SUPFAM" id="SSF54211">
    <property type="entry name" value="Ribosomal protein S5 domain 2-like"/>
    <property type="match status" value="2"/>
</dbReference>
<protein>
    <recommendedName>
        <fullName evidence="4 12">UDP-3-O-acyl-N-acetylglucosamine deacetylase</fullName>
        <shortName evidence="12">UDP-3-O-acyl-GlcNAc deacetylase</shortName>
        <ecNumber evidence="4 12">3.5.1.108</ecNumber>
    </recommendedName>
    <alternativeName>
        <fullName evidence="12">UDP-3-O-[R-3-hydroxymyristoyl]-N-acetylglucosamine deacetylase</fullName>
    </alternativeName>
</protein>
<feature type="binding site" evidence="12">
    <location>
        <position position="78"/>
    </location>
    <ligand>
        <name>Zn(2+)</name>
        <dbReference type="ChEBI" id="CHEBI:29105"/>
    </ligand>
</feature>
<evidence type="ECO:0000256" key="7">
    <source>
        <dbReference type="ARBA" id="ARBA00022723"/>
    </source>
</evidence>
<keyword evidence="15" id="KW-1185">Reference proteome</keyword>
<dbReference type="InterPro" id="IPR020568">
    <property type="entry name" value="Ribosomal_Su5_D2-typ_SF"/>
</dbReference>
<dbReference type="EMBL" id="QEKH01000002">
    <property type="protein sequence ID" value="PVY45513.1"/>
    <property type="molecule type" value="Genomic_DNA"/>
</dbReference>
<evidence type="ECO:0000256" key="8">
    <source>
        <dbReference type="ARBA" id="ARBA00022801"/>
    </source>
</evidence>
<keyword evidence="9 12" id="KW-0862">Zinc</keyword>
<evidence type="ECO:0000256" key="1">
    <source>
        <dbReference type="ARBA" id="ARBA00001947"/>
    </source>
</evidence>
<comment type="cofactor">
    <cofactor evidence="1 12">
        <name>Zn(2+)</name>
        <dbReference type="ChEBI" id="CHEBI:29105"/>
    </cofactor>
</comment>
<evidence type="ECO:0000313" key="15">
    <source>
        <dbReference type="Proteomes" id="UP000245959"/>
    </source>
</evidence>
<dbReference type="GO" id="GO:0046872">
    <property type="term" value="F:metal ion binding"/>
    <property type="evidence" value="ECO:0007669"/>
    <property type="project" value="UniProtKB-KW"/>
</dbReference>
<dbReference type="EMBL" id="JABAEW010000025">
    <property type="protein sequence ID" value="NMD87490.1"/>
    <property type="molecule type" value="Genomic_DNA"/>
</dbReference>
<comment type="caution">
    <text evidence="14">The sequence shown here is derived from an EMBL/GenBank/DDBJ whole genome shotgun (WGS) entry which is preliminary data.</text>
</comment>
<dbReference type="EC" id="3.5.1.108" evidence="4 12"/>
<dbReference type="InterPro" id="IPR011334">
    <property type="entry name" value="UDP-acyl_GlcNac_deAcase_C"/>
</dbReference>
<evidence type="ECO:0000256" key="10">
    <source>
        <dbReference type="ARBA" id="ARBA00023098"/>
    </source>
</evidence>
<evidence type="ECO:0000256" key="3">
    <source>
        <dbReference type="ARBA" id="ARBA00005002"/>
    </source>
</evidence>
<evidence type="ECO:0000256" key="2">
    <source>
        <dbReference type="ARBA" id="ARBA00002923"/>
    </source>
</evidence>
<keyword evidence="8 12" id="KW-0378">Hydrolase</keyword>
<dbReference type="InterPro" id="IPR004463">
    <property type="entry name" value="UDP-acyl_GlcNac_deAcase"/>
</dbReference>
<dbReference type="GO" id="GO:0016020">
    <property type="term" value="C:membrane"/>
    <property type="evidence" value="ECO:0007669"/>
    <property type="project" value="GOC"/>
</dbReference>
<evidence type="ECO:0000256" key="5">
    <source>
        <dbReference type="ARBA" id="ARBA00022516"/>
    </source>
</evidence>
<dbReference type="GeneID" id="78293874"/>
<keyword evidence="6 12" id="KW-0441">Lipid A biosynthesis</keyword>
<dbReference type="RefSeq" id="WP_116882542.1">
    <property type="nucleotide sequence ID" value="NZ_DBFOHU010000136.1"/>
</dbReference>
<dbReference type="UniPathway" id="UPA00359">
    <property type="reaction ID" value="UER00478"/>
</dbReference>
<dbReference type="NCBIfam" id="TIGR00325">
    <property type="entry name" value="lpxC"/>
    <property type="match status" value="1"/>
</dbReference>
<evidence type="ECO:0000313" key="14">
    <source>
        <dbReference type="EMBL" id="PVY45513.1"/>
    </source>
</evidence>
<dbReference type="GO" id="GO:0009245">
    <property type="term" value="P:lipid A biosynthetic process"/>
    <property type="evidence" value="ECO:0007669"/>
    <property type="project" value="UniProtKB-UniRule"/>
</dbReference>
<dbReference type="Pfam" id="PF03331">
    <property type="entry name" value="LpxC"/>
    <property type="match status" value="1"/>
</dbReference>
<evidence type="ECO:0000313" key="13">
    <source>
        <dbReference type="EMBL" id="NMD87490.1"/>
    </source>
</evidence>
<evidence type="ECO:0000256" key="6">
    <source>
        <dbReference type="ARBA" id="ARBA00022556"/>
    </source>
</evidence>
<dbReference type="InterPro" id="IPR015870">
    <property type="entry name" value="UDP-acyl_N-AcGlcN_deAcase_N"/>
</dbReference>
<evidence type="ECO:0000256" key="11">
    <source>
        <dbReference type="ARBA" id="ARBA00024535"/>
    </source>
</evidence>
<dbReference type="AlphaFoldDB" id="A0A2U1BA28"/>
<sequence>MEKQQTLVRSAFFSGIALHSGARCTVRIQPAPENTGIVFRRVDLPGKPEVRALACNVVDVRRGTTIAEGKAVVFTVEHIMSALNAWHVDNCIVEMDGGEPPIADGSSLPYYRMIEEAGIQQQEAEAKTFTPKQPLYVEGGATKIVLIPGQEKLSISCLASFKGCPVDPQFHEFILSTEGYRDEIAGGRTFVDYGDLKQLLAMGLCKGGSLDAAAIIHDGAIICKEELRFRDEIVRHKILDLIGDIYLTGCRITGTVIAIRPGHPKNVELAGMLLREIAAAQ</sequence>
<keyword evidence="5 12" id="KW-0444">Lipid biosynthesis</keyword>
<comment type="function">
    <text evidence="2 12">Catalyzes the hydrolysis of UDP-3-O-myristoyl-N-acetylglucosamine to form UDP-3-O-myristoylglucosamine and acetate, the committed step in lipid A biosynthesis.</text>
</comment>